<dbReference type="HOGENOM" id="CLU_2655989_0_0_1"/>
<evidence type="ECO:0000313" key="1">
    <source>
        <dbReference type="EMBL" id="EGO02819.1"/>
    </source>
</evidence>
<dbReference type="Proteomes" id="UP000008063">
    <property type="component" value="Unassembled WGS sequence"/>
</dbReference>
<protein>
    <submittedName>
        <fullName evidence="1">Uncharacterized protein</fullName>
    </submittedName>
</protein>
<organism evidence="2">
    <name type="scientific">Serpula lacrymans var. lacrymans (strain S7.3)</name>
    <name type="common">Dry rot fungus</name>
    <dbReference type="NCBI Taxonomy" id="936435"/>
    <lineage>
        <taxon>Eukaryota</taxon>
        <taxon>Fungi</taxon>
        <taxon>Dikarya</taxon>
        <taxon>Basidiomycota</taxon>
        <taxon>Agaricomycotina</taxon>
        <taxon>Agaricomycetes</taxon>
        <taxon>Agaricomycetidae</taxon>
        <taxon>Boletales</taxon>
        <taxon>Coniophorineae</taxon>
        <taxon>Serpulaceae</taxon>
        <taxon>Serpula</taxon>
    </lineage>
</organism>
<evidence type="ECO:0000313" key="2">
    <source>
        <dbReference type="Proteomes" id="UP000008063"/>
    </source>
</evidence>
<reference evidence="2" key="1">
    <citation type="journal article" date="2011" name="Science">
        <title>The plant cell wall-decomposing machinery underlies the functional diversity of forest fungi.</title>
        <authorList>
            <person name="Eastwood D.C."/>
            <person name="Floudas D."/>
            <person name="Binder M."/>
            <person name="Majcherczyk A."/>
            <person name="Schneider P."/>
            <person name="Aerts A."/>
            <person name="Asiegbu F.O."/>
            <person name="Baker S.E."/>
            <person name="Barry K."/>
            <person name="Bendiksby M."/>
            <person name="Blumentritt M."/>
            <person name="Coutinho P.M."/>
            <person name="Cullen D."/>
            <person name="de Vries R.P."/>
            <person name="Gathman A."/>
            <person name="Goodell B."/>
            <person name="Henrissat B."/>
            <person name="Ihrmark K."/>
            <person name="Kauserud H."/>
            <person name="Kohler A."/>
            <person name="LaButti K."/>
            <person name="Lapidus A."/>
            <person name="Lavin J.L."/>
            <person name="Lee Y.-H."/>
            <person name="Lindquist E."/>
            <person name="Lilly W."/>
            <person name="Lucas S."/>
            <person name="Morin E."/>
            <person name="Murat C."/>
            <person name="Oguiza J.A."/>
            <person name="Park J."/>
            <person name="Pisabarro A.G."/>
            <person name="Riley R."/>
            <person name="Rosling A."/>
            <person name="Salamov A."/>
            <person name="Schmidt O."/>
            <person name="Schmutz J."/>
            <person name="Skrede I."/>
            <person name="Stenlid J."/>
            <person name="Wiebenga A."/>
            <person name="Xie X."/>
            <person name="Kuees U."/>
            <person name="Hibbett D.S."/>
            <person name="Hoffmeister D."/>
            <person name="Hoegberg N."/>
            <person name="Martin F."/>
            <person name="Grigoriev I.V."/>
            <person name="Watkinson S.C."/>
        </authorList>
    </citation>
    <scope>NUCLEOTIDE SEQUENCE [LARGE SCALE GENOMIC DNA]</scope>
    <source>
        <strain evidence="2">strain S7.3</strain>
    </source>
</reference>
<dbReference type="AlphaFoldDB" id="F8PMI7"/>
<dbReference type="InParanoid" id="F8PMI7"/>
<dbReference type="EMBL" id="GL945476">
    <property type="protein sequence ID" value="EGO02819.1"/>
    <property type="molecule type" value="Genomic_DNA"/>
</dbReference>
<keyword evidence="2" id="KW-1185">Reference proteome</keyword>
<gene>
    <name evidence="1" type="ORF">SERLA73DRAFT_70305</name>
</gene>
<name>F8PMI7_SERL3</name>
<proteinExistence type="predicted"/>
<sequence length="76" mass="8755">MARARNITQMGLSKKLGDSITAQFKVRGKRLTIEDPVPQALPIERSLNSREETRTTKYGAREWREREACFETEGED</sequence>
<accession>F8PMI7</accession>